<comment type="caution">
    <text evidence="2">The sequence shown here is derived from an EMBL/GenBank/DDBJ whole genome shotgun (WGS) entry which is preliminary data.</text>
</comment>
<evidence type="ECO:0000313" key="2">
    <source>
        <dbReference type="EMBL" id="PKK90822.1"/>
    </source>
</evidence>
<evidence type="ECO:0000256" key="1">
    <source>
        <dbReference type="SAM" id="Coils"/>
    </source>
</evidence>
<name>A0A2N1PRC6_9BACT</name>
<proteinExistence type="predicted"/>
<dbReference type="EMBL" id="PGXC01000004">
    <property type="protein sequence ID" value="PKK90822.1"/>
    <property type="molecule type" value="Genomic_DNA"/>
</dbReference>
<gene>
    <name evidence="2" type="ORF">CVV64_08050</name>
</gene>
<protein>
    <submittedName>
        <fullName evidence="2">Uncharacterized protein</fullName>
    </submittedName>
</protein>
<keyword evidence="1" id="KW-0175">Coiled coil</keyword>
<sequence>MGKTYDFQICRFIRQDSFFIKEDHRINSARLEELKTRRELLERAIPILSKLYESGQRRHREILFHLVENEKILSVLRAEIAEAKKIVKKESEELQKLMDIINPLEIRLEELDKDLQEKEGSAKTAVEDEIGDLKREVKELRRVTQRHSMTIRDNQDVIQQASQIIQSHGTFSQEISKTTTRPDSHGEIDFRKWYQEMSDEIGLEYGSETLSELGQNENIHLRSLAFRKREKLREREKSNQSIFTRVASFFSEESESEEISLAPEESINTDRLNSCTFNTSDFFGEARTAGYLRKIEGYIKKFQKKALHGFLMRGREKEINEYAKAMIDIMDTNESIFIATGRICADSRNEYKRLFFEIQDLENIVATPLDERVGREMEGYLAARSSGANTNDFRSSLNDMWHHILIMIVSRAVDKSLDTGHIQLSWTPFESDFIKYGIFSSELFSERHLSQILAKKFPKTSIEIPIPGVDRMEVHYLDEEISRWFATQDIYTTSIEARGETQKITVILNVESLSRTRPLQKSLQEIQKTRRALESTLDFLVSSLWWNGAGWLEDNLSAIRAIEESLKTISDTETTNNDPRELLIMNIENCLADFVSRKKAGQVQELPRIVTLLANYVNYHRQELQTPADKPDSKTIRIGKATFLDSLRDELKSLKTQFTDFFMNSGGNWQFPPLDFLFLDKNRCRHIAGNAKELFSTQKGLLQKEAALEKQIKELWYTAEKVKSSVMGQTQALRNLIGPNDYFIPFDETRASSDSDFSLQKLKDSIISFTQEIDPLLFTQIPEDTPSAMSENKQFFPPYTAYKRKLSIQIPDDIKTICERFSENFTRHHSYFKQLKSFVETSNSEYITSCFDSLFVDCIILMNLTSDSRITQISQQLISILSDAGKPDTDIQKQISNIGKLEKCLFSLLEIRLSMLNQHFMFNRGSKQSKIKGTQKRKSLGDADLALTPQTHRLLSMEQLCSEFDTTICKVPLLNGYFKTRALKICNVLKSSLDDYKRGALDRGSFKKLRDKTLSALYESAHYLKIRVESEKENELLATYLTPLAFQLEEMARDYYDQFMAVFSEGTAVVQCESAAQILESLEDGIISLLSEIPTLEESLLADPPEKLDKNLIKSLTGASSEIISLLSGDPPDGHGRDANSLNSLFSTLSTIYSSLQKGLSSNNLTQLQGSSRQLLHFSEELFVDTFTTKLAIRPSSTIECSPPNLFILPGNLSVAGFYPPDDISDDDLRKTAEYHEFIRDPQNGNIIRLPMFPSKNVADYLITPLYNFRVYCDKMTVSYRDPHGFIYKKFPRNLWHDKIVALKSGALIHKLLKLHYMSYGKNLARIFTKDNTILPVKGRLERPVINPKKIDELKDFFDMITGVSENRGSGLITIMVSLGIGGENDHQTSNN</sequence>
<feature type="coiled-coil region" evidence="1">
    <location>
        <begin position="31"/>
        <end position="143"/>
    </location>
</feature>
<accession>A0A2N1PRC6</accession>
<evidence type="ECO:0000313" key="3">
    <source>
        <dbReference type="Proteomes" id="UP000233256"/>
    </source>
</evidence>
<dbReference type="Proteomes" id="UP000233256">
    <property type="component" value="Unassembled WGS sequence"/>
</dbReference>
<organism evidence="2 3">
    <name type="scientific">Candidatus Wallbacteria bacterium HGW-Wallbacteria-1</name>
    <dbReference type="NCBI Taxonomy" id="2013854"/>
    <lineage>
        <taxon>Bacteria</taxon>
        <taxon>Candidatus Walliibacteriota</taxon>
    </lineage>
</organism>
<reference evidence="2 3" key="1">
    <citation type="journal article" date="2017" name="ISME J.">
        <title>Potential for microbial H2 and metal transformations associated with novel bacteria and archaea in deep terrestrial subsurface sediments.</title>
        <authorList>
            <person name="Hernsdorf A.W."/>
            <person name="Amano Y."/>
            <person name="Miyakawa K."/>
            <person name="Ise K."/>
            <person name="Suzuki Y."/>
            <person name="Anantharaman K."/>
            <person name="Probst A."/>
            <person name="Burstein D."/>
            <person name="Thomas B.C."/>
            <person name="Banfield J.F."/>
        </authorList>
    </citation>
    <scope>NUCLEOTIDE SEQUENCE [LARGE SCALE GENOMIC DNA]</scope>
    <source>
        <strain evidence="2">HGW-Wallbacteria-1</strain>
    </source>
</reference>